<accession>A0A2P2J451</accession>
<name>A0A2P2J451_RHIMU</name>
<evidence type="ECO:0000313" key="1">
    <source>
        <dbReference type="EMBL" id="MBW88254.1"/>
    </source>
</evidence>
<reference evidence="1" key="1">
    <citation type="submission" date="2018-02" db="EMBL/GenBank/DDBJ databases">
        <title>Rhizophora mucronata_Transcriptome.</title>
        <authorList>
            <person name="Meera S.P."/>
            <person name="Sreeshan A."/>
            <person name="Augustine A."/>
        </authorList>
    </citation>
    <scope>NUCLEOTIDE SEQUENCE</scope>
    <source>
        <tissue evidence="1">Leaf</tissue>
    </source>
</reference>
<proteinExistence type="predicted"/>
<sequence length="17" mass="2067">MEQETEERKRKTASCQL</sequence>
<organism evidence="1">
    <name type="scientific">Rhizophora mucronata</name>
    <name type="common">Asiatic mangrove</name>
    <dbReference type="NCBI Taxonomy" id="61149"/>
    <lineage>
        <taxon>Eukaryota</taxon>
        <taxon>Viridiplantae</taxon>
        <taxon>Streptophyta</taxon>
        <taxon>Embryophyta</taxon>
        <taxon>Tracheophyta</taxon>
        <taxon>Spermatophyta</taxon>
        <taxon>Magnoliopsida</taxon>
        <taxon>eudicotyledons</taxon>
        <taxon>Gunneridae</taxon>
        <taxon>Pentapetalae</taxon>
        <taxon>rosids</taxon>
        <taxon>fabids</taxon>
        <taxon>Malpighiales</taxon>
        <taxon>Rhizophoraceae</taxon>
        <taxon>Rhizophora</taxon>
    </lineage>
</organism>
<protein>
    <submittedName>
        <fullName evidence="1">Uncharacterized protein</fullName>
    </submittedName>
</protein>
<dbReference type="EMBL" id="GGEC01007771">
    <property type="protein sequence ID" value="MBW88254.1"/>
    <property type="molecule type" value="Transcribed_RNA"/>
</dbReference>
<dbReference type="AlphaFoldDB" id="A0A2P2J451"/>